<evidence type="ECO:0000256" key="7">
    <source>
        <dbReference type="RuleBase" id="RU367022"/>
    </source>
</evidence>
<dbReference type="EMBL" id="KZ502144">
    <property type="protein sequence ID" value="PKU83096.1"/>
    <property type="molecule type" value="Genomic_DNA"/>
</dbReference>
<evidence type="ECO:0000256" key="4">
    <source>
        <dbReference type="ARBA" id="ARBA00022989"/>
    </source>
</evidence>
<keyword evidence="4 7" id="KW-1133">Transmembrane helix</keyword>
<keyword evidence="7" id="KW-0813">Transport</keyword>
<dbReference type="InterPro" id="IPR007274">
    <property type="entry name" value="Cop_transporter"/>
</dbReference>
<dbReference type="GO" id="GO:0005886">
    <property type="term" value="C:plasma membrane"/>
    <property type="evidence" value="ECO:0007669"/>
    <property type="project" value="TreeGrafter"/>
</dbReference>
<organism evidence="9 10">
    <name type="scientific">Dendrobium catenatum</name>
    <dbReference type="NCBI Taxonomy" id="906689"/>
    <lineage>
        <taxon>Eukaryota</taxon>
        <taxon>Viridiplantae</taxon>
        <taxon>Streptophyta</taxon>
        <taxon>Embryophyta</taxon>
        <taxon>Tracheophyta</taxon>
        <taxon>Spermatophyta</taxon>
        <taxon>Magnoliopsida</taxon>
        <taxon>Liliopsida</taxon>
        <taxon>Asparagales</taxon>
        <taxon>Orchidaceae</taxon>
        <taxon>Epidendroideae</taxon>
        <taxon>Malaxideae</taxon>
        <taxon>Dendrobiinae</taxon>
        <taxon>Dendrobium</taxon>
    </lineage>
</organism>
<evidence type="ECO:0000313" key="10">
    <source>
        <dbReference type="Proteomes" id="UP000233837"/>
    </source>
</evidence>
<evidence type="ECO:0000256" key="2">
    <source>
        <dbReference type="ARBA" id="ARBA00022692"/>
    </source>
</evidence>
<feature type="transmembrane region" description="Helical" evidence="7">
    <location>
        <begin position="97"/>
        <end position="118"/>
    </location>
</feature>
<keyword evidence="5 7" id="KW-0186">Copper</keyword>
<comment type="subcellular location">
    <subcellularLocation>
        <location evidence="7">Membrane</location>
        <topology evidence="7">Multi-pass membrane protein</topology>
    </subcellularLocation>
</comment>
<dbReference type="OrthoDB" id="73901at2759"/>
<feature type="transmembrane region" description="Helical" evidence="7">
    <location>
        <begin position="124"/>
        <end position="144"/>
    </location>
</feature>
<dbReference type="GO" id="GO:0005375">
    <property type="term" value="F:copper ion transmembrane transporter activity"/>
    <property type="evidence" value="ECO:0007669"/>
    <property type="project" value="UniProtKB-UniRule"/>
</dbReference>
<keyword evidence="2 7" id="KW-0812">Transmembrane</keyword>
<proteinExistence type="inferred from homology"/>
<feature type="transmembrane region" description="Helical" evidence="7">
    <location>
        <begin position="56"/>
        <end position="77"/>
    </location>
</feature>
<gene>
    <name evidence="9" type="primary">COPT6</name>
    <name evidence="9" type="ORF">MA16_Dca007767</name>
</gene>
<dbReference type="PANTHER" id="PTHR12483">
    <property type="entry name" value="SOLUTE CARRIER FAMILY 31 COPPER TRANSPORTERS"/>
    <property type="match status" value="1"/>
</dbReference>
<reference evidence="9 10" key="1">
    <citation type="journal article" date="2016" name="Sci. Rep.">
        <title>The Dendrobium catenatum Lindl. genome sequence provides insights into polysaccharide synthase, floral development and adaptive evolution.</title>
        <authorList>
            <person name="Zhang G.Q."/>
            <person name="Xu Q."/>
            <person name="Bian C."/>
            <person name="Tsai W.C."/>
            <person name="Yeh C.M."/>
            <person name="Liu K.W."/>
            <person name="Yoshida K."/>
            <person name="Zhang L.S."/>
            <person name="Chang S.B."/>
            <person name="Chen F."/>
            <person name="Shi Y."/>
            <person name="Su Y.Y."/>
            <person name="Zhang Y.Q."/>
            <person name="Chen L.J."/>
            <person name="Yin Y."/>
            <person name="Lin M."/>
            <person name="Huang H."/>
            <person name="Deng H."/>
            <person name="Wang Z.W."/>
            <person name="Zhu S.L."/>
            <person name="Zhao X."/>
            <person name="Deng C."/>
            <person name="Niu S.C."/>
            <person name="Huang J."/>
            <person name="Wang M."/>
            <person name="Liu G.H."/>
            <person name="Yang H.J."/>
            <person name="Xiao X.J."/>
            <person name="Hsiao Y.Y."/>
            <person name="Wu W.L."/>
            <person name="Chen Y.Y."/>
            <person name="Mitsuda N."/>
            <person name="Ohme-Takagi M."/>
            <person name="Luo Y.B."/>
            <person name="Van de Peer Y."/>
            <person name="Liu Z.J."/>
        </authorList>
    </citation>
    <scope>NUCLEOTIDE SEQUENCE [LARGE SCALE GENOMIC DNA]</scope>
    <source>
        <tissue evidence="9">The whole plant</tissue>
    </source>
</reference>
<feature type="region of interest" description="Disordered" evidence="8">
    <location>
        <begin position="1"/>
        <end position="21"/>
    </location>
</feature>
<evidence type="ECO:0000256" key="6">
    <source>
        <dbReference type="ARBA" id="ARBA00023136"/>
    </source>
</evidence>
<dbReference type="Proteomes" id="UP000233837">
    <property type="component" value="Unassembled WGS sequence"/>
</dbReference>
<accession>A0A2I0X5B5</accession>
<feature type="compositionally biased region" description="Low complexity" evidence="8">
    <location>
        <begin position="10"/>
        <end position="20"/>
    </location>
</feature>
<name>A0A2I0X5B5_9ASPA</name>
<dbReference type="Pfam" id="PF04145">
    <property type="entry name" value="Ctr"/>
    <property type="match status" value="1"/>
</dbReference>
<sequence length="166" mass="17057">MDMDGGMGGMNPAPASPAMPSGGGMGHGSMAHMAFYWGERAQILFSGWPGDRGHHIYFLALFLVAAAAAVCEFLSVLSRRLAPQPSAPATLRSTFGLALTAIHTLKMGLLYLVMLAVMSFNVGVFIAAIAGHAVGFLIAGSGAFKWARGGGPKAAAAASLPPVEKI</sequence>
<evidence type="ECO:0000313" key="9">
    <source>
        <dbReference type="EMBL" id="PKU83096.1"/>
    </source>
</evidence>
<evidence type="ECO:0000256" key="8">
    <source>
        <dbReference type="SAM" id="MobiDB-lite"/>
    </source>
</evidence>
<reference evidence="9 10" key="2">
    <citation type="journal article" date="2017" name="Nature">
        <title>The Apostasia genome and the evolution of orchids.</title>
        <authorList>
            <person name="Zhang G.Q."/>
            <person name="Liu K.W."/>
            <person name="Li Z."/>
            <person name="Lohaus R."/>
            <person name="Hsiao Y.Y."/>
            <person name="Niu S.C."/>
            <person name="Wang J.Y."/>
            <person name="Lin Y.C."/>
            <person name="Xu Q."/>
            <person name="Chen L.J."/>
            <person name="Yoshida K."/>
            <person name="Fujiwara S."/>
            <person name="Wang Z.W."/>
            <person name="Zhang Y.Q."/>
            <person name="Mitsuda N."/>
            <person name="Wang M."/>
            <person name="Liu G.H."/>
            <person name="Pecoraro L."/>
            <person name="Huang H.X."/>
            <person name="Xiao X.J."/>
            <person name="Lin M."/>
            <person name="Wu X.Y."/>
            <person name="Wu W.L."/>
            <person name="Chen Y.Y."/>
            <person name="Chang S.B."/>
            <person name="Sakamoto S."/>
            <person name="Ohme-Takagi M."/>
            <person name="Yagi M."/>
            <person name="Zeng S.J."/>
            <person name="Shen C.Y."/>
            <person name="Yeh C.M."/>
            <person name="Luo Y.B."/>
            <person name="Tsai W.C."/>
            <person name="Van de Peer Y."/>
            <person name="Liu Z.J."/>
        </authorList>
    </citation>
    <scope>NUCLEOTIDE SEQUENCE [LARGE SCALE GENOMIC DNA]</scope>
    <source>
        <tissue evidence="9">The whole plant</tissue>
    </source>
</reference>
<protein>
    <recommendedName>
        <fullName evidence="7">Copper transport protein</fullName>
    </recommendedName>
</protein>
<dbReference type="AlphaFoldDB" id="A0A2I0X5B5"/>
<dbReference type="STRING" id="906689.A0A2I0X5B5"/>
<keyword evidence="10" id="KW-1185">Reference proteome</keyword>
<evidence type="ECO:0000256" key="5">
    <source>
        <dbReference type="ARBA" id="ARBA00023008"/>
    </source>
</evidence>
<dbReference type="PANTHER" id="PTHR12483:SF42">
    <property type="entry name" value="COPPER TRANSPORTER 4"/>
    <property type="match status" value="1"/>
</dbReference>
<keyword evidence="7" id="KW-0406">Ion transport</keyword>
<keyword evidence="6 7" id="KW-0472">Membrane</keyword>
<keyword evidence="3 7" id="KW-0187">Copper transport</keyword>
<evidence type="ECO:0000256" key="3">
    <source>
        <dbReference type="ARBA" id="ARBA00022796"/>
    </source>
</evidence>
<evidence type="ECO:0000256" key="1">
    <source>
        <dbReference type="ARBA" id="ARBA00006921"/>
    </source>
</evidence>
<comment type="similarity">
    <text evidence="1 7">Belongs to the copper transporter (Ctr) (TC 1.A.56) family. SLC31A subfamily.</text>
</comment>